<protein>
    <submittedName>
        <fullName evidence="1">Uncharacterized protein</fullName>
    </submittedName>
</protein>
<dbReference type="Proteomes" id="UP001152607">
    <property type="component" value="Unassembled WGS sequence"/>
</dbReference>
<dbReference type="AlphaFoldDB" id="A0A9W4XPS4"/>
<gene>
    <name evidence="1" type="ORF">PDIGIT_LOCUS12330</name>
</gene>
<dbReference type="EMBL" id="CAOQHR010000009">
    <property type="protein sequence ID" value="CAI6339183.1"/>
    <property type="molecule type" value="Genomic_DNA"/>
</dbReference>
<evidence type="ECO:0000313" key="1">
    <source>
        <dbReference type="EMBL" id="CAI6339183.1"/>
    </source>
</evidence>
<comment type="caution">
    <text evidence="1">The sequence shown here is derived from an EMBL/GenBank/DDBJ whole genome shotgun (WGS) entry which is preliminary data.</text>
</comment>
<keyword evidence="2" id="KW-1185">Reference proteome</keyword>
<name>A0A9W4XPS4_9PLEO</name>
<evidence type="ECO:0000313" key="2">
    <source>
        <dbReference type="Proteomes" id="UP001152607"/>
    </source>
</evidence>
<organism evidence="1 2">
    <name type="scientific">Periconia digitata</name>
    <dbReference type="NCBI Taxonomy" id="1303443"/>
    <lineage>
        <taxon>Eukaryota</taxon>
        <taxon>Fungi</taxon>
        <taxon>Dikarya</taxon>
        <taxon>Ascomycota</taxon>
        <taxon>Pezizomycotina</taxon>
        <taxon>Dothideomycetes</taxon>
        <taxon>Pleosporomycetidae</taxon>
        <taxon>Pleosporales</taxon>
        <taxon>Massarineae</taxon>
        <taxon>Periconiaceae</taxon>
        <taxon>Periconia</taxon>
    </lineage>
</organism>
<proteinExistence type="predicted"/>
<sequence length="47" mass="5348">MHVCRGKGVVTVTLGQLSSSLQMNLISGLVAFRYNWVDFKDLRYSEK</sequence>
<reference evidence="1" key="1">
    <citation type="submission" date="2023-01" db="EMBL/GenBank/DDBJ databases">
        <authorList>
            <person name="Van Ghelder C."/>
            <person name="Rancurel C."/>
        </authorList>
    </citation>
    <scope>NUCLEOTIDE SEQUENCE</scope>
    <source>
        <strain evidence="1">CNCM I-4278</strain>
    </source>
</reference>
<accession>A0A9W4XPS4</accession>